<dbReference type="AlphaFoldDB" id="H3H3Y0"/>
<feature type="region of interest" description="Disordered" evidence="1">
    <location>
        <begin position="117"/>
        <end position="158"/>
    </location>
</feature>
<dbReference type="HOGENOM" id="CLU_074706_0_0_1"/>
<evidence type="ECO:0000313" key="2">
    <source>
        <dbReference type="EnsemblProtists" id="Phyra85236"/>
    </source>
</evidence>
<dbReference type="eggNOG" id="ENOG502REQV">
    <property type="taxonomic scope" value="Eukaryota"/>
</dbReference>
<dbReference type="OMA" id="EWEITAT"/>
<dbReference type="InParanoid" id="H3H3Y0"/>
<dbReference type="EMBL" id="DS566153">
    <property type="status" value="NOT_ANNOTATED_CDS"/>
    <property type="molecule type" value="Genomic_DNA"/>
</dbReference>
<keyword evidence="3" id="KW-1185">Reference proteome</keyword>
<feature type="compositionally biased region" description="Basic and acidic residues" evidence="1">
    <location>
        <begin position="217"/>
        <end position="228"/>
    </location>
</feature>
<reference evidence="2" key="2">
    <citation type="submission" date="2015-06" db="UniProtKB">
        <authorList>
            <consortium name="EnsemblProtists"/>
        </authorList>
    </citation>
    <scope>IDENTIFICATION</scope>
    <source>
        <strain evidence="2">Pr102</strain>
    </source>
</reference>
<dbReference type="Proteomes" id="UP000005238">
    <property type="component" value="Unassembled WGS sequence"/>
</dbReference>
<sequence>MGKSTNYSDATKSEFSKLGQLMIQTADEAAFCLKALKSNLAEYDTRHGLFFLNTAKSYMRSDIRATKDMASELRHVADQIDKSETPSESEITAARSKIHAVSDAMIDLKKKARAYDRKNSLDDTSETSSVSEMSLSSVKTESEGSYIGDENRGESNAHSGIVRAADTVEAVVRLTLRHNFSGFSAVKHQIGLAEESLSPSFAESVMDTMASLTSSLKGEEKFASEGKQTKSLSV</sequence>
<evidence type="ECO:0000256" key="1">
    <source>
        <dbReference type="SAM" id="MobiDB-lite"/>
    </source>
</evidence>
<accession>H3H3Y0</accession>
<organism evidence="2 3">
    <name type="scientific">Phytophthora ramorum</name>
    <name type="common">Sudden oak death agent</name>
    <dbReference type="NCBI Taxonomy" id="164328"/>
    <lineage>
        <taxon>Eukaryota</taxon>
        <taxon>Sar</taxon>
        <taxon>Stramenopiles</taxon>
        <taxon>Oomycota</taxon>
        <taxon>Peronosporomycetes</taxon>
        <taxon>Peronosporales</taxon>
        <taxon>Peronosporaceae</taxon>
        <taxon>Phytophthora</taxon>
    </lineage>
</organism>
<feature type="compositionally biased region" description="Low complexity" evidence="1">
    <location>
        <begin position="126"/>
        <end position="138"/>
    </location>
</feature>
<feature type="region of interest" description="Disordered" evidence="1">
    <location>
        <begin position="215"/>
        <end position="234"/>
    </location>
</feature>
<proteinExistence type="predicted"/>
<evidence type="ECO:0000313" key="3">
    <source>
        <dbReference type="Proteomes" id="UP000005238"/>
    </source>
</evidence>
<protein>
    <submittedName>
        <fullName evidence="2">Uncharacterized protein</fullName>
    </submittedName>
</protein>
<reference evidence="3" key="1">
    <citation type="journal article" date="2006" name="Science">
        <title>Phytophthora genome sequences uncover evolutionary origins and mechanisms of pathogenesis.</title>
        <authorList>
            <person name="Tyler B.M."/>
            <person name="Tripathy S."/>
            <person name="Zhang X."/>
            <person name="Dehal P."/>
            <person name="Jiang R.H."/>
            <person name="Aerts A."/>
            <person name="Arredondo F.D."/>
            <person name="Baxter L."/>
            <person name="Bensasson D."/>
            <person name="Beynon J.L."/>
            <person name="Chapman J."/>
            <person name="Damasceno C.M."/>
            <person name="Dorrance A.E."/>
            <person name="Dou D."/>
            <person name="Dickerman A.W."/>
            <person name="Dubchak I.L."/>
            <person name="Garbelotto M."/>
            <person name="Gijzen M."/>
            <person name="Gordon S.G."/>
            <person name="Govers F."/>
            <person name="Grunwald N.J."/>
            <person name="Huang W."/>
            <person name="Ivors K.L."/>
            <person name="Jones R.W."/>
            <person name="Kamoun S."/>
            <person name="Krampis K."/>
            <person name="Lamour K.H."/>
            <person name="Lee M.K."/>
            <person name="McDonald W.H."/>
            <person name="Medina M."/>
            <person name="Meijer H.J."/>
            <person name="Nordberg E.K."/>
            <person name="Maclean D.J."/>
            <person name="Ospina-Giraldo M.D."/>
            <person name="Morris P.F."/>
            <person name="Phuntumart V."/>
            <person name="Putnam N.H."/>
            <person name="Rash S."/>
            <person name="Rose J.K."/>
            <person name="Sakihama Y."/>
            <person name="Salamov A.A."/>
            <person name="Savidor A."/>
            <person name="Scheuring C.F."/>
            <person name="Smith B.M."/>
            <person name="Sobral B.W."/>
            <person name="Terry A."/>
            <person name="Torto-Alalibo T.A."/>
            <person name="Win J."/>
            <person name="Xu Z."/>
            <person name="Zhang H."/>
            <person name="Grigoriev I.V."/>
            <person name="Rokhsar D.S."/>
            <person name="Boore J.L."/>
        </authorList>
    </citation>
    <scope>NUCLEOTIDE SEQUENCE [LARGE SCALE GENOMIC DNA]</scope>
    <source>
        <strain evidence="3">Pr102</strain>
    </source>
</reference>
<dbReference type="VEuPathDB" id="FungiDB:KRP22_3300"/>
<name>H3H3Y0_PHYRM</name>
<dbReference type="VEuPathDB" id="FungiDB:KRP23_3463"/>
<dbReference type="EnsemblProtists" id="Phyra85236">
    <property type="protein sequence ID" value="Phyra85236"/>
    <property type="gene ID" value="Phyra85236"/>
</dbReference>